<evidence type="ECO:0000313" key="4">
    <source>
        <dbReference type="Proteomes" id="UP001212498"/>
    </source>
</evidence>
<dbReference type="SUPFAM" id="SSF52172">
    <property type="entry name" value="CheY-like"/>
    <property type="match status" value="1"/>
</dbReference>
<name>A0ABT4T9S4_9ACTN</name>
<evidence type="ECO:0000259" key="2">
    <source>
        <dbReference type="PROSITE" id="PS50921"/>
    </source>
</evidence>
<dbReference type="Gene3D" id="1.10.10.10">
    <property type="entry name" value="Winged helix-like DNA-binding domain superfamily/Winged helix DNA-binding domain"/>
    <property type="match status" value="1"/>
</dbReference>
<dbReference type="EMBL" id="JAPNUD010000184">
    <property type="protein sequence ID" value="MDA0646266.1"/>
    <property type="molecule type" value="Genomic_DNA"/>
</dbReference>
<dbReference type="Pfam" id="PF03861">
    <property type="entry name" value="ANTAR"/>
    <property type="match status" value="1"/>
</dbReference>
<dbReference type="RefSeq" id="WP_271279636.1">
    <property type="nucleotide sequence ID" value="NZ_BAABFD010000014.1"/>
</dbReference>
<keyword evidence="4" id="KW-1185">Reference proteome</keyword>
<evidence type="ECO:0000313" key="3">
    <source>
        <dbReference type="EMBL" id="MDA0646266.1"/>
    </source>
</evidence>
<dbReference type="InterPro" id="IPR011006">
    <property type="entry name" value="CheY-like_superfamily"/>
</dbReference>
<sequence>MRSAYAQPLAFDGHVQGTINLYSERAGGFPAETRTAVTVTAGQAEVLFQAVLRAARLNEVITQLREALTTRAIIDQALGIVMARRQCTAPAAFDILRRSSQRRNVKVHQVAADIVEAVTGQPPLPPHFGDPPVTRNPGTPRQPPVSR</sequence>
<dbReference type="Proteomes" id="UP001212498">
    <property type="component" value="Unassembled WGS sequence"/>
</dbReference>
<dbReference type="InterPro" id="IPR036388">
    <property type="entry name" value="WH-like_DNA-bd_sf"/>
</dbReference>
<proteinExistence type="predicted"/>
<accession>A0ABT4T9S4</accession>
<organism evidence="3 4">
    <name type="scientific">Nonomuraea ferruginea</name>
    <dbReference type="NCBI Taxonomy" id="46174"/>
    <lineage>
        <taxon>Bacteria</taxon>
        <taxon>Bacillati</taxon>
        <taxon>Actinomycetota</taxon>
        <taxon>Actinomycetes</taxon>
        <taxon>Streptosporangiales</taxon>
        <taxon>Streptosporangiaceae</taxon>
        <taxon>Nonomuraea</taxon>
    </lineage>
</organism>
<dbReference type="SMART" id="SM01012">
    <property type="entry name" value="ANTAR"/>
    <property type="match status" value="1"/>
</dbReference>
<comment type="caution">
    <text evidence="3">The sequence shown here is derived from an EMBL/GenBank/DDBJ whole genome shotgun (WGS) entry which is preliminary data.</text>
</comment>
<dbReference type="PROSITE" id="PS50921">
    <property type="entry name" value="ANTAR"/>
    <property type="match status" value="1"/>
</dbReference>
<reference evidence="3 4" key="1">
    <citation type="submission" date="2022-11" db="EMBL/GenBank/DDBJ databases">
        <title>Nonomuraea corallina sp. nov., a new species of the genus Nonomuraea isolated from sea side sediment in Thai sea.</title>
        <authorList>
            <person name="Ngamcharungchit C."/>
            <person name="Matsumoto A."/>
            <person name="Suriyachadkun C."/>
            <person name="Panbangred W."/>
            <person name="Inahashi Y."/>
            <person name="Intra B."/>
        </authorList>
    </citation>
    <scope>NUCLEOTIDE SEQUENCE [LARGE SCALE GENOMIC DNA]</scope>
    <source>
        <strain evidence="3 4">DSM 43553</strain>
    </source>
</reference>
<evidence type="ECO:0000256" key="1">
    <source>
        <dbReference type="SAM" id="MobiDB-lite"/>
    </source>
</evidence>
<dbReference type="InterPro" id="IPR005561">
    <property type="entry name" value="ANTAR"/>
</dbReference>
<gene>
    <name evidence="3" type="ORF">OUY24_37050</name>
</gene>
<feature type="region of interest" description="Disordered" evidence="1">
    <location>
        <begin position="118"/>
        <end position="147"/>
    </location>
</feature>
<feature type="domain" description="ANTAR" evidence="2">
    <location>
        <begin position="54"/>
        <end position="115"/>
    </location>
</feature>
<protein>
    <submittedName>
        <fullName evidence="3">ANTAR domain-containing protein</fullName>
    </submittedName>
</protein>